<gene>
    <name evidence="3" type="ORF">GCM10011591_07530</name>
</gene>
<dbReference type="RefSeq" id="WP_229683684.1">
    <property type="nucleotide sequence ID" value="NZ_BMMW01000001.1"/>
</dbReference>
<feature type="transmembrane region" description="Helical" evidence="1">
    <location>
        <begin position="156"/>
        <end position="173"/>
    </location>
</feature>
<reference evidence="3" key="2">
    <citation type="submission" date="2020-09" db="EMBL/GenBank/DDBJ databases">
        <authorList>
            <person name="Sun Q."/>
            <person name="Zhou Y."/>
        </authorList>
    </citation>
    <scope>NUCLEOTIDE SEQUENCE</scope>
    <source>
        <strain evidence="3">CGMCC 4.7278</strain>
    </source>
</reference>
<dbReference type="Gene3D" id="1.20.144.10">
    <property type="entry name" value="Phosphatidic acid phosphatase type 2/haloperoxidase"/>
    <property type="match status" value="1"/>
</dbReference>
<comment type="caution">
    <text evidence="3">The sequence shown here is derived from an EMBL/GenBank/DDBJ whole genome shotgun (WGS) entry which is preliminary data.</text>
</comment>
<keyword evidence="1" id="KW-0472">Membrane</keyword>
<dbReference type="CDD" id="cd01610">
    <property type="entry name" value="PAP2_like"/>
    <property type="match status" value="1"/>
</dbReference>
<evidence type="ECO:0000259" key="2">
    <source>
        <dbReference type="Pfam" id="PF01569"/>
    </source>
</evidence>
<feature type="transmembrane region" description="Helical" evidence="1">
    <location>
        <begin position="132"/>
        <end position="149"/>
    </location>
</feature>
<keyword evidence="4" id="KW-1185">Reference proteome</keyword>
<evidence type="ECO:0000256" key="1">
    <source>
        <dbReference type="SAM" id="Phobius"/>
    </source>
</evidence>
<feature type="domain" description="Phosphatidic acid phosphatase type 2/haloperoxidase" evidence="2">
    <location>
        <begin position="92"/>
        <end position="203"/>
    </location>
</feature>
<feature type="transmembrane region" description="Helical" evidence="1">
    <location>
        <begin position="66"/>
        <end position="84"/>
    </location>
</feature>
<keyword evidence="1" id="KW-0812">Transmembrane</keyword>
<organism evidence="3 4">
    <name type="scientific">Nocardia camponoti</name>
    <dbReference type="NCBI Taxonomy" id="1616106"/>
    <lineage>
        <taxon>Bacteria</taxon>
        <taxon>Bacillati</taxon>
        <taxon>Actinomycetota</taxon>
        <taxon>Actinomycetes</taxon>
        <taxon>Mycobacteriales</taxon>
        <taxon>Nocardiaceae</taxon>
        <taxon>Nocardia</taxon>
    </lineage>
</organism>
<sequence>MTDSPTVLPTTRWPVITIGGVLVATATYLLAVRTGAGQAIENAALRGADQVPERDVSQASGALDQITVYSLALAVLAVAVIAVLRRRFDLLVAAVGVIVAGQVVVQTLKRYVLPRPELVELTGQYAQNSLPSGHTTIAMTVLFATIIVVPYRWRGLALVVTLAWAVGIGQYTLTAKWHRLSDTIAADAISLALACLASWWLVARGGVRRYTGRPKVIAVIVTVLATLSAVASLATGAVLWGAPLGEEGIAGATTDDEWNIYLGATAFASAGSVIASLIFLAAWHRWETTPAAAG</sequence>
<dbReference type="AlphaFoldDB" id="A0A917QA36"/>
<dbReference type="SUPFAM" id="SSF48317">
    <property type="entry name" value="Acid phosphatase/Vanadium-dependent haloperoxidase"/>
    <property type="match status" value="1"/>
</dbReference>
<feature type="transmembrane region" description="Helical" evidence="1">
    <location>
        <begin position="185"/>
        <end position="203"/>
    </location>
</feature>
<feature type="transmembrane region" description="Helical" evidence="1">
    <location>
        <begin position="12"/>
        <end position="31"/>
    </location>
</feature>
<proteinExistence type="predicted"/>
<dbReference type="Proteomes" id="UP000612956">
    <property type="component" value="Unassembled WGS sequence"/>
</dbReference>
<evidence type="ECO:0000313" key="3">
    <source>
        <dbReference type="EMBL" id="GGK38347.1"/>
    </source>
</evidence>
<evidence type="ECO:0000313" key="4">
    <source>
        <dbReference type="Proteomes" id="UP000612956"/>
    </source>
</evidence>
<feature type="transmembrane region" description="Helical" evidence="1">
    <location>
        <begin position="215"/>
        <end position="240"/>
    </location>
</feature>
<keyword evidence="1" id="KW-1133">Transmembrane helix</keyword>
<protein>
    <recommendedName>
        <fullName evidence="2">Phosphatidic acid phosphatase type 2/haloperoxidase domain-containing protein</fullName>
    </recommendedName>
</protein>
<feature type="transmembrane region" description="Helical" evidence="1">
    <location>
        <begin position="91"/>
        <end position="112"/>
    </location>
</feature>
<accession>A0A917QA36</accession>
<dbReference type="InterPro" id="IPR036938">
    <property type="entry name" value="PAP2/HPO_sf"/>
</dbReference>
<dbReference type="EMBL" id="BMMW01000001">
    <property type="protein sequence ID" value="GGK38347.1"/>
    <property type="molecule type" value="Genomic_DNA"/>
</dbReference>
<feature type="transmembrane region" description="Helical" evidence="1">
    <location>
        <begin position="260"/>
        <end position="283"/>
    </location>
</feature>
<name>A0A917QA36_9NOCA</name>
<dbReference type="InterPro" id="IPR000326">
    <property type="entry name" value="PAP2/HPO"/>
</dbReference>
<reference evidence="3" key="1">
    <citation type="journal article" date="2014" name="Int. J. Syst. Evol. Microbiol.">
        <title>Complete genome sequence of Corynebacterium casei LMG S-19264T (=DSM 44701T), isolated from a smear-ripened cheese.</title>
        <authorList>
            <consortium name="US DOE Joint Genome Institute (JGI-PGF)"/>
            <person name="Walter F."/>
            <person name="Albersmeier A."/>
            <person name="Kalinowski J."/>
            <person name="Ruckert C."/>
        </authorList>
    </citation>
    <scope>NUCLEOTIDE SEQUENCE</scope>
    <source>
        <strain evidence="3">CGMCC 4.7278</strain>
    </source>
</reference>
<dbReference type="Pfam" id="PF01569">
    <property type="entry name" value="PAP2"/>
    <property type="match status" value="1"/>
</dbReference>